<dbReference type="AlphaFoldDB" id="A0A8T3E0U4"/>
<dbReference type="Proteomes" id="UP000829720">
    <property type="component" value="Unassembled WGS sequence"/>
</dbReference>
<evidence type="ECO:0000256" key="12">
    <source>
        <dbReference type="SAM" id="Coils"/>
    </source>
</evidence>
<dbReference type="PANTHER" id="PTHR31598:SF1">
    <property type="entry name" value="DYNEIN REGULATORY COMPLEX PROTEIN 10"/>
    <property type="match status" value="1"/>
</dbReference>
<name>A0A8T3E0U4_9TELE</name>
<evidence type="ECO:0000256" key="9">
    <source>
        <dbReference type="ARBA" id="ARBA00023273"/>
    </source>
</evidence>
<sequence length="400" mass="46361">MVISQTLVITIGADSLKVMDLSEEKPTIQEIEATIKILEDCVWKIETVLFLPAILANSYNMSPGLEDGLVVMLQEHQQLKDQLATQYLRWLEVKGMEGNKLLSRLEQAFCGSLRNVLRRLRAHPVLLKGLSIEEIVEESKKLAESLKELQCLLMESSLTDPSAEKEERDKSRYMHELSLRHHNNMELVSTLKKEVAAATKDKDVEISKKNEIIRMLKSSLFHMEKTSKEFATRMLLDAENQNLSDRKTSEGRRTNMQQEISQLYSELNSLIIKNRELEMTLRRRKNKVDSETENWIQKYDADMSDKQVELEEVSGCCAQETAELRELEKHYAVLELEYSQIMEERKLAQEQKEKEEREKVIKDQNAVIIQAYWRGFKVRKAMKGKNKGKKGKKGKGRKTK</sequence>
<evidence type="ECO:0000256" key="7">
    <source>
        <dbReference type="ARBA" id="ARBA00023069"/>
    </source>
</evidence>
<evidence type="ECO:0000256" key="4">
    <source>
        <dbReference type="ARBA" id="ARBA00021752"/>
    </source>
</evidence>
<comment type="subcellular location">
    <subcellularLocation>
        <location evidence="2">Cytoplasm</location>
        <location evidence="2">Cytoskeleton</location>
        <location evidence="2">Flagellum axoneme</location>
    </subcellularLocation>
</comment>
<comment type="caution">
    <text evidence="14">The sequence shown here is derived from an EMBL/GenBank/DDBJ whole genome shotgun (WGS) entry which is preliminary data.</text>
</comment>
<dbReference type="EMBL" id="JAERUA010000004">
    <property type="protein sequence ID" value="KAI1900498.1"/>
    <property type="molecule type" value="Genomic_DNA"/>
</dbReference>
<evidence type="ECO:0000313" key="15">
    <source>
        <dbReference type="Proteomes" id="UP000829720"/>
    </source>
</evidence>
<gene>
    <name evidence="14" type="ORF">AGOR_G00050550</name>
</gene>
<keyword evidence="8" id="KW-0206">Cytoskeleton</keyword>
<keyword evidence="9" id="KW-0966">Cell projection</keyword>
<evidence type="ECO:0000256" key="13">
    <source>
        <dbReference type="SAM" id="MobiDB-lite"/>
    </source>
</evidence>
<comment type="subunit">
    <text evidence="11">Component of the nexin-dynein regulatory complex (N-DRC). Interacts with CFAP52.</text>
</comment>
<keyword evidence="5" id="KW-0963">Cytoplasm</keyword>
<protein>
    <recommendedName>
        <fullName evidence="4">Dynein regulatory complex protein 10</fullName>
    </recommendedName>
    <alternativeName>
        <fullName evidence="10">IQ domain-containing protein D</fullName>
    </alternativeName>
</protein>
<keyword evidence="12" id="KW-0175">Coiled coil</keyword>
<accession>A0A8T3E0U4</accession>
<dbReference type="PANTHER" id="PTHR31598">
    <property type="entry name" value="IQ DOMAIN-CONTAINING PROTEIN D"/>
    <property type="match status" value="1"/>
</dbReference>
<organism evidence="14 15">
    <name type="scientific">Albula goreensis</name>
    <dbReference type="NCBI Taxonomy" id="1534307"/>
    <lineage>
        <taxon>Eukaryota</taxon>
        <taxon>Metazoa</taxon>
        <taxon>Chordata</taxon>
        <taxon>Craniata</taxon>
        <taxon>Vertebrata</taxon>
        <taxon>Euteleostomi</taxon>
        <taxon>Actinopterygii</taxon>
        <taxon>Neopterygii</taxon>
        <taxon>Teleostei</taxon>
        <taxon>Albuliformes</taxon>
        <taxon>Albulidae</taxon>
        <taxon>Albula</taxon>
    </lineage>
</organism>
<evidence type="ECO:0000256" key="8">
    <source>
        <dbReference type="ARBA" id="ARBA00023212"/>
    </source>
</evidence>
<comment type="function">
    <text evidence="1">Component of the nexin-dynein regulatory complex (N-DRC), a key regulator of ciliary/flagellar motility which maintains the alignment and integrity of the distal axoneme and regulates microtubule sliding in motile axonemes.</text>
</comment>
<evidence type="ECO:0000256" key="11">
    <source>
        <dbReference type="ARBA" id="ARBA00046836"/>
    </source>
</evidence>
<feature type="coiled-coil region" evidence="12">
    <location>
        <begin position="274"/>
        <end position="367"/>
    </location>
</feature>
<dbReference type="InterPro" id="IPR042815">
    <property type="entry name" value="DRC10"/>
</dbReference>
<reference evidence="14" key="1">
    <citation type="submission" date="2021-01" db="EMBL/GenBank/DDBJ databases">
        <authorList>
            <person name="Zahm M."/>
            <person name="Roques C."/>
            <person name="Cabau C."/>
            <person name="Klopp C."/>
            <person name="Donnadieu C."/>
            <person name="Jouanno E."/>
            <person name="Lampietro C."/>
            <person name="Louis A."/>
            <person name="Herpin A."/>
            <person name="Echchiki A."/>
            <person name="Berthelot C."/>
            <person name="Parey E."/>
            <person name="Roest-Crollius H."/>
            <person name="Braasch I."/>
            <person name="Postlethwait J."/>
            <person name="Bobe J."/>
            <person name="Montfort J."/>
            <person name="Bouchez O."/>
            <person name="Begum T."/>
            <person name="Mejri S."/>
            <person name="Adams A."/>
            <person name="Chen W.-J."/>
            <person name="Guiguen Y."/>
        </authorList>
    </citation>
    <scope>NUCLEOTIDE SEQUENCE</scope>
    <source>
        <tissue evidence="14">Blood</tissue>
    </source>
</reference>
<comment type="similarity">
    <text evidence="3">Belongs to the DRC10 family.</text>
</comment>
<dbReference type="Pfam" id="PF00612">
    <property type="entry name" value="IQ"/>
    <property type="match status" value="1"/>
</dbReference>
<keyword evidence="6" id="KW-0282">Flagellum</keyword>
<evidence type="ECO:0000256" key="6">
    <source>
        <dbReference type="ARBA" id="ARBA00022846"/>
    </source>
</evidence>
<dbReference type="CDD" id="cd23767">
    <property type="entry name" value="IQCD"/>
    <property type="match status" value="1"/>
</dbReference>
<evidence type="ECO:0000256" key="10">
    <source>
        <dbReference type="ARBA" id="ARBA00032180"/>
    </source>
</evidence>
<dbReference type="PROSITE" id="PS50096">
    <property type="entry name" value="IQ"/>
    <property type="match status" value="1"/>
</dbReference>
<dbReference type="InterPro" id="IPR000048">
    <property type="entry name" value="IQ_motif_EF-hand-BS"/>
</dbReference>
<dbReference type="Gene3D" id="1.20.5.190">
    <property type="match status" value="1"/>
</dbReference>
<evidence type="ECO:0000256" key="1">
    <source>
        <dbReference type="ARBA" id="ARBA00003029"/>
    </source>
</evidence>
<evidence type="ECO:0000256" key="2">
    <source>
        <dbReference type="ARBA" id="ARBA00004611"/>
    </source>
</evidence>
<feature type="region of interest" description="Disordered" evidence="13">
    <location>
        <begin position="380"/>
        <end position="400"/>
    </location>
</feature>
<keyword evidence="15" id="KW-1185">Reference proteome</keyword>
<keyword evidence="7" id="KW-0969">Cilium</keyword>
<evidence type="ECO:0000256" key="3">
    <source>
        <dbReference type="ARBA" id="ARBA00009071"/>
    </source>
</evidence>
<evidence type="ECO:0000313" key="14">
    <source>
        <dbReference type="EMBL" id="KAI1900498.1"/>
    </source>
</evidence>
<dbReference type="SMART" id="SM00015">
    <property type="entry name" value="IQ"/>
    <property type="match status" value="1"/>
</dbReference>
<proteinExistence type="inferred from homology"/>
<evidence type="ECO:0000256" key="5">
    <source>
        <dbReference type="ARBA" id="ARBA00022490"/>
    </source>
</evidence>
<dbReference type="OrthoDB" id="536093at2759"/>